<proteinExistence type="predicted"/>
<organism evidence="1 2">
    <name type="scientific">Sinorhizobium americanum</name>
    <dbReference type="NCBI Taxonomy" id="194963"/>
    <lineage>
        <taxon>Bacteria</taxon>
        <taxon>Pseudomonadati</taxon>
        <taxon>Pseudomonadota</taxon>
        <taxon>Alphaproteobacteria</taxon>
        <taxon>Hyphomicrobiales</taxon>
        <taxon>Rhizobiaceae</taxon>
        <taxon>Sinorhizobium/Ensifer group</taxon>
        <taxon>Sinorhizobium</taxon>
    </lineage>
</organism>
<dbReference type="AlphaFoldDB" id="A0A2S3YNA9"/>
<sequence length="118" mass="12792">MLCYLEAAPQPVAKRSIFDLPKPHLPHGTQGTLVFRPNNAQDSGCSHGREGKIKDGAARLWGIFIAGSRLVKECAELQIVAIRQKTQTALSKKTTFPAGAVAREHDEGTEAIYIPIGK</sequence>
<accession>A0A2S3YNA9</accession>
<evidence type="ECO:0000313" key="2">
    <source>
        <dbReference type="Proteomes" id="UP000237511"/>
    </source>
</evidence>
<dbReference type="EMBL" id="LODU01000033">
    <property type="protein sequence ID" value="POH30552.1"/>
    <property type="molecule type" value="Genomic_DNA"/>
</dbReference>
<dbReference type="Proteomes" id="UP000237511">
    <property type="component" value="Unassembled WGS sequence"/>
</dbReference>
<reference evidence="1 2" key="1">
    <citation type="journal article" date="2014" name="Syst. Appl. Microbiol.">
        <title>Microsymbionts of Phaseolus vulgaris in acid and alkaline soils of Mexico.</title>
        <authorList>
            <person name="Verastegui-Valdes M.M."/>
            <person name="Zhang Y.J."/>
            <person name="Rivera-Orduna F.N."/>
            <person name="Cheng H.P."/>
            <person name="Sui X.H."/>
            <person name="Wang E.T."/>
        </authorList>
    </citation>
    <scope>NUCLEOTIDE SEQUENCE [LARGE SCALE GENOMIC DNA]</scope>
    <source>
        <strain evidence="1 2">FG01</strain>
    </source>
</reference>
<name>A0A2S3YNA9_9HYPH</name>
<evidence type="ECO:0000313" key="1">
    <source>
        <dbReference type="EMBL" id="POH30552.1"/>
    </source>
</evidence>
<protein>
    <submittedName>
        <fullName evidence="1">Uncharacterized protein</fullName>
    </submittedName>
</protein>
<gene>
    <name evidence="1" type="ORF">ATY31_14780</name>
</gene>
<comment type="caution">
    <text evidence="1">The sequence shown here is derived from an EMBL/GenBank/DDBJ whole genome shotgun (WGS) entry which is preliminary data.</text>
</comment>